<keyword evidence="2 7" id="KW-0812">Transmembrane</keyword>
<dbReference type="Pfam" id="PF00005">
    <property type="entry name" value="ABC_tran"/>
    <property type="match status" value="1"/>
</dbReference>
<accession>F2J6C4</accession>
<dbReference type="InterPro" id="IPR039421">
    <property type="entry name" value="Type_1_exporter"/>
</dbReference>
<dbReference type="GO" id="GO:0005524">
    <property type="term" value="F:ATP binding"/>
    <property type="evidence" value="ECO:0007669"/>
    <property type="project" value="UniProtKB-KW"/>
</dbReference>
<evidence type="ECO:0000256" key="4">
    <source>
        <dbReference type="ARBA" id="ARBA00022840"/>
    </source>
</evidence>
<dbReference type="PROSITE" id="PS00211">
    <property type="entry name" value="ABC_TRANSPORTER_1"/>
    <property type="match status" value="1"/>
</dbReference>
<dbReference type="InterPro" id="IPR014216">
    <property type="entry name" value="ABC_transptr_CydD"/>
</dbReference>
<dbReference type="InterPro" id="IPR027417">
    <property type="entry name" value="P-loop_NTPase"/>
</dbReference>
<keyword evidence="3" id="KW-0547">Nucleotide-binding</keyword>
<evidence type="ECO:0000256" key="6">
    <source>
        <dbReference type="ARBA" id="ARBA00023136"/>
    </source>
</evidence>
<dbReference type="GO" id="GO:0140359">
    <property type="term" value="F:ABC-type transporter activity"/>
    <property type="evidence" value="ECO:0007669"/>
    <property type="project" value="InterPro"/>
</dbReference>
<evidence type="ECO:0000259" key="8">
    <source>
        <dbReference type="PROSITE" id="PS50893"/>
    </source>
</evidence>
<dbReference type="GO" id="GO:0005886">
    <property type="term" value="C:plasma membrane"/>
    <property type="evidence" value="ECO:0007669"/>
    <property type="project" value="UniProtKB-SubCell"/>
</dbReference>
<comment type="subcellular location">
    <subcellularLocation>
        <location evidence="1">Cell membrane</location>
        <topology evidence="1">Multi-pass membrane protein</topology>
    </subcellularLocation>
</comment>
<dbReference type="SUPFAM" id="SSF52540">
    <property type="entry name" value="P-loop containing nucleoside triphosphate hydrolases"/>
    <property type="match status" value="1"/>
</dbReference>
<organism evidence="10 11">
    <name type="scientific">Polymorphum gilvum (strain LMG 25793 / CGMCC 1.9160 / SL003B-26A1)</name>
    <dbReference type="NCBI Taxonomy" id="991905"/>
    <lineage>
        <taxon>Bacteria</taxon>
        <taxon>Pseudomonadati</taxon>
        <taxon>Pseudomonadota</taxon>
        <taxon>Alphaproteobacteria</taxon>
        <taxon>Rhodobacterales</taxon>
        <taxon>Paracoccaceae</taxon>
        <taxon>Polymorphum</taxon>
    </lineage>
</organism>
<dbReference type="HOGENOM" id="CLU_000604_84_9_5"/>
<dbReference type="STRING" id="991905.SL003B_2875"/>
<feature type="transmembrane region" description="Helical" evidence="7">
    <location>
        <begin position="34"/>
        <end position="58"/>
    </location>
</feature>
<dbReference type="GO" id="GO:0016887">
    <property type="term" value="F:ATP hydrolysis activity"/>
    <property type="evidence" value="ECO:0007669"/>
    <property type="project" value="InterPro"/>
</dbReference>
<dbReference type="Proteomes" id="UP000008130">
    <property type="component" value="Chromosome"/>
</dbReference>
<evidence type="ECO:0000256" key="2">
    <source>
        <dbReference type="ARBA" id="ARBA00022692"/>
    </source>
</evidence>
<dbReference type="PANTHER" id="PTHR24221">
    <property type="entry name" value="ATP-BINDING CASSETTE SUB-FAMILY B"/>
    <property type="match status" value="1"/>
</dbReference>
<feature type="domain" description="ABC transmembrane type-1" evidence="9">
    <location>
        <begin position="35"/>
        <end position="320"/>
    </location>
</feature>
<dbReference type="eggNOG" id="COG4988">
    <property type="taxonomic scope" value="Bacteria"/>
</dbReference>
<feature type="transmembrane region" description="Helical" evidence="7">
    <location>
        <begin position="246"/>
        <end position="270"/>
    </location>
</feature>
<name>F2J6C4_POLGS</name>
<dbReference type="PANTHER" id="PTHR24221:SF590">
    <property type="entry name" value="COMPONENT LINKED WITH THE ASSEMBLY OF CYTOCHROME' TRANSPORT TRANSMEMBRANE ATP-BINDING PROTEIN ABC TRANSPORTER CYDD-RELATED"/>
    <property type="match status" value="1"/>
</dbReference>
<keyword evidence="5 7" id="KW-1133">Transmembrane helix</keyword>
<dbReference type="PATRIC" id="fig|991905.3.peg.2949"/>
<dbReference type="SMART" id="SM00382">
    <property type="entry name" value="AAA"/>
    <property type="match status" value="1"/>
</dbReference>
<reference evidence="10 11" key="1">
    <citation type="journal article" date="2011" name="J. Bacteriol.">
        <title>Complete genome sequence of Polymorphum gilvum SL003B-26A1T, a crude oil-degrading bacterium from oil-polluted saline soil.</title>
        <authorList>
            <person name="Li S.G."/>
            <person name="Tang Y.Q."/>
            <person name="Nie Y."/>
            <person name="Cai M."/>
            <person name="Wu X.L."/>
        </authorList>
    </citation>
    <scope>NUCLEOTIDE SEQUENCE [LARGE SCALE GENOMIC DNA]</scope>
    <source>
        <strain evidence="11">LMG 25793 / CGMCC 1.9160 / SL003B-26A1</strain>
    </source>
</reference>
<keyword evidence="6 7" id="KW-0472">Membrane</keyword>
<dbReference type="InterPro" id="IPR036640">
    <property type="entry name" value="ABC1_TM_sf"/>
</dbReference>
<evidence type="ECO:0000313" key="10">
    <source>
        <dbReference type="EMBL" id="ADZ71298.1"/>
    </source>
</evidence>
<dbReference type="KEGG" id="pgv:SL003B_2875"/>
<evidence type="ECO:0000256" key="5">
    <source>
        <dbReference type="ARBA" id="ARBA00022989"/>
    </source>
</evidence>
<evidence type="ECO:0000313" key="11">
    <source>
        <dbReference type="Proteomes" id="UP000008130"/>
    </source>
</evidence>
<proteinExistence type="predicted"/>
<evidence type="ECO:0000259" key="9">
    <source>
        <dbReference type="PROSITE" id="PS50929"/>
    </source>
</evidence>
<feature type="transmembrane region" description="Helical" evidence="7">
    <location>
        <begin position="282"/>
        <end position="301"/>
    </location>
</feature>
<evidence type="ECO:0000256" key="3">
    <source>
        <dbReference type="ARBA" id="ARBA00022741"/>
    </source>
</evidence>
<feature type="transmembrane region" description="Helical" evidence="7">
    <location>
        <begin position="64"/>
        <end position="84"/>
    </location>
</feature>
<dbReference type="PROSITE" id="PS50893">
    <property type="entry name" value="ABC_TRANSPORTER_2"/>
    <property type="match status" value="1"/>
</dbReference>
<dbReference type="AlphaFoldDB" id="F2J6C4"/>
<dbReference type="InterPro" id="IPR011527">
    <property type="entry name" value="ABC1_TM_dom"/>
</dbReference>
<evidence type="ECO:0000256" key="1">
    <source>
        <dbReference type="ARBA" id="ARBA00004651"/>
    </source>
</evidence>
<dbReference type="InterPro" id="IPR017871">
    <property type="entry name" value="ABC_transporter-like_CS"/>
</dbReference>
<evidence type="ECO:0000256" key="7">
    <source>
        <dbReference type="SAM" id="Phobius"/>
    </source>
</evidence>
<gene>
    <name evidence="10" type="primary">cydD</name>
    <name evidence="10" type="ordered locus">SL003B_2875</name>
</gene>
<sequence>MGNDGEGASSASGKAFLEQALAPKRAVLRRAGTIAALADLLWIAQAAALAMAAGALVGSEPQESWIYVLAGASIFVLALIRMGLARHAAGLAQQAAQRVKGDLRARLVAGLADLSPGTPLPPAGAVAVAVSDHVEAIGPYIRRFLPLQRRLMLVPAALVLATLTVNWVAALVLVLTGPMIPLFMALVGMRAKTASEERHGELERLGGFLLDRIKGLETLRLFGALGRTEDDVAAAGTRFRVATMKVLRIAFLSSTVLELFSALGIAFVAIHVGFSLIGQIDAGTWGGPMTLAGGLFVLLLAPDFYAPLRAFATAYHDRASAHGAAEKLAGLPLETVRKLSDMTPETSRPVVTIRRDRPGPAAIGFEAVTLRLGGAAILDRVSFAVAPGERVLLEGRSGAGKTTLLDCLLGLHRPEAGRVTVDGEDLAGLDLARWRADLAWLSQEPRLFYGSLRANLLRARPDAGAAELAAALDLAGARALVEQLPRGLDTRIGEDGFGLSVGEARRIALARAALRTEARLMIADEPTAGLDADTAERVIAGLDALSRDRTVIIASHDPVLLARPGRLLRVGGGAVEEGRS</sequence>
<dbReference type="EMBL" id="CP002568">
    <property type="protein sequence ID" value="ADZ71298.1"/>
    <property type="molecule type" value="Genomic_DNA"/>
</dbReference>
<dbReference type="PROSITE" id="PS50929">
    <property type="entry name" value="ABC_TM1F"/>
    <property type="match status" value="1"/>
</dbReference>
<feature type="transmembrane region" description="Helical" evidence="7">
    <location>
        <begin position="151"/>
        <end position="169"/>
    </location>
</feature>
<feature type="domain" description="ABC transporter" evidence="8">
    <location>
        <begin position="363"/>
        <end position="580"/>
    </location>
</feature>
<keyword evidence="4 10" id="KW-0067">ATP-binding</keyword>
<dbReference type="NCBIfam" id="TIGR02857">
    <property type="entry name" value="CydD"/>
    <property type="match status" value="1"/>
</dbReference>
<dbReference type="GO" id="GO:0042883">
    <property type="term" value="P:cysteine transport"/>
    <property type="evidence" value="ECO:0007669"/>
    <property type="project" value="InterPro"/>
</dbReference>
<dbReference type="Gene3D" id="1.20.1560.10">
    <property type="entry name" value="ABC transporter type 1, transmembrane domain"/>
    <property type="match status" value="1"/>
</dbReference>
<dbReference type="InterPro" id="IPR003593">
    <property type="entry name" value="AAA+_ATPase"/>
</dbReference>
<dbReference type="CDD" id="cd18584">
    <property type="entry name" value="ABC_6TM_AarD_CydD"/>
    <property type="match status" value="1"/>
</dbReference>
<dbReference type="SUPFAM" id="SSF90123">
    <property type="entry name" value="ABC transporter transmembrane region"/>
    <property type="match status" value="1"/>
</dbReference>
<dbReference type="Pfam" id="PF00664">
    <property type="entry name" value="ABC_membrane"/>
    <property type="match status" value="1"/>
</dbReference>
<protein>
    <submittedName>
        <fullName evidence="10">ABC transporter, CydDC-E family, permease/ATP-binding protein CydD</fullName>
    </submittedName>
</protein>
<dbReference type="InterPro" id="IPR003439">
    <property type="entry name" value="ABC_transporter-like_ATP-bd"/>
</dbReference>
<dbReference type="Gene3D" id="3.40.50.300">
    <property type="entry name" value="P-loop containing nucleotide triphosphate hydrolases"/>
    <property type="match status" value="1"/>
</dbReference>
<keyword evidence="11" id="KW-1185">Reference proteome</keyword>